<organism evidence="10 11">
    <name type="scientific">Triticum turgidum subsp. durum</name>
    <name type="common">Durum wheat</name>
    <name type="synonym">Triticum durum</name>
    <dbReference type="NCBI Taxonomy" id="4567"/>
    <lineage>
        <taxon>Eukaryota</taxon>
        <taxon>Viridiplantae</taxon>
        <taxon>Streptophyta</taxon>
        <taxon>Embryophyta</taxon>
        <taxon>Tracheophyta</taxon>
        <taxon>Spermatophyta</taxon>
        <taxon>Magnoliopsida</taxon>
        <taxon>Liliopsida</taxon>
        <taxon>Poales</taxon>
        <taxon>Poaceae</taxon>
        <taxon>BOP clade</taxon>
        <taxon>Pooideae</taxon>
        <taxon>Triticodae</taxon>
        <taxon>Triticeae</taxon>
        <taxon>Triticinae</taxon>
        <taxon>Triticum</taxon>
    </lineage>
</organism>
<dbReference type="Proteomes" id="UP000324705">
    <property type="component" value="Chromosome 6B"/>
</dbReference>
<dbReference type="PROSITE" id="PS00138">
    <property type="entry name" value="SUBTILASE_SER"/>
    <property type="match status" value="1"/>
</dbReference>
<evidence type="ECO:0000256" key="6">
    <source>
        <dbReference type="PROSITE-ProRule" id="PRU01240"/>
    </source>
</evidence>
<dbReference type="InterPro" id="IPR000209">
    <property type="entry name" value="Peptidase_S8/S53_dom"/>
</dbReference>
<protein>
    <recommendedName>
        <fullName evidence="12">Subtilisin-like protease</fullName>
    </recommendedName>
</protein>
<keyword evidence="4" id="KW-0378">Hydrolase</keyword>
<evidence type="ECO:0008006" key="12">
    <source>
        <dbReference type="Google" id="ProtNLM"/>
    </source>
</evidence>
<dbReference type="InterPro" id="IPR015500">
    <property type="entry name" value="Peptidase_S8_subtilisin-rel"/>
</dbReference>
<dbReference type="CDD" id="cd02120">
    <property type="entry name" value="PA_subtilisin_like"/>
    <property type="match status" value="1"/>
</dbReference>
<evidence type="ECO:0000259" key="8">
    <source>
        <dbReference type="Pfam" id="PF02225"/>
    </source>
</evidence>
<dbReference type="InterPro" id="IPR045051">
    <property type="entry name" value="SBT"/>
</dbReference>
<evidence type="ECO:0000259" key="9">
    <source>
        <dbReference type="Pfam" id="PF17766"/>
    </source>
</evidence>
<comment type="similarity">
    <text evidence="1 6">Belongs to the peptidase S8 family.</text>
</comment>
<dbReference type="AlphaFoldDB" id="A0A9R1BEH2"/>
<reference evidence="10 11" key="1">
    <citation type="submission" date="2017-09" db="EMBL/GenBank/DDBJ databases">
        <authorList>
            <consortium name="International Durum Wheat Genome Sequencing Consortium (IDWGSC)"/>
            <person name="Milanesi L."/>
        </authorList>
    </citation>
    <scope>NUCLEOTIDE SEQUENCE [LARGE SCALE GENOMIC DNA]</scope>
    <source>
        <strain evidence="11">cv. Svevo</strain>
    </source>
</reference>
<dbReference type="Gene3D" id="3.50.30.30">
    <property type="match status" value="1"/>
</dbReference>
<dbReference type="PANTHER" id="PTHR10795">
    <property type="entry name" value="PROPROTEIN CONVERTASE SUBTILISIN/KEXIN"/>
    <property type="match status" value="1"/>
</dbReference>
<dbReference type="Gene3D" id="2.60.40.2310">
    <property type="match status" value="1"/>
</dbReference>
<proteinExistence type="inferred from homology"/>
<feature type="domain" description="PA" evidence="8">
    <location>
        <begin position="63"/>
        <end position="147"/>
    </location>
</feature>
<dbReference type="Pfam" id="PF17766">
    <property type="entry name" value="fn3_6"/>
    <property type="match status" value="1"/>
</dbReference>
<dbReference type="SUPFAM" id="SSF52743">
    <property type="entry name" value="Subtilisin-like"/>
    <property type="match status" value="1"/>
</dbReference>
<evidence type="ECO:0000256" key="5">
    <source>
        <dbReference type="ARBA" id="ARBA00022825"/>
    </source>
</evidence>
<evidence type="ECO:0000256" key="1">
    <source>
        <dbReference type="ARBA" id="ARBA00011073"/>
    </source>
</evidence>
<keyword evidence="2" id="KW-0645">Protease</keyword>
<dbReference type="GO" id="GO:0006508">
    <property type="term" value="P:proteolysis"/>
    <property type="evidence" value="ECO:0007669"/>
    <property type="project" value="UniProtKB-KW"/>
</dbReference>
<gene>
    <name evidence="10" type="ORF">TRITD_6Bv1G197980</name>
</gene>
<dbReference type="PROSITE" id="PS51892">
    <property type="entry name" value="SUBTILASE"/>
    <property type="match status" value="1"/>
</dbReference>
<name>A0A9R1BEH2_TRITD</name>
<dbReference type="InterPro" id="IPR036852">
    <property type="entry name" value="Peptidase_S8/S53_dom_sf"/>
</dbReference>
<feature type="domain" description="Peptidase S8/S53" evidence="7">
    <location>
        <begin position="167"/>
        <end position="270"/>
    </location>
</feature>
<sequence>MQELHTTLTPSFLGLSPSSGLLKASNGATDVVIGFPGDVVLGNGETFTGTTLYAGEPLAPTKIPLVYGGDVGSKVCEEGKLNATKVAGKIVLCESGVNARAAKPYAVKLAGGAGAILASTKAFGEQSITSPHVHPATAVSFVDAEKIKKYIRTQTSPTATIVFRGTVVGSTPPSPRMASFSSRGPNFRAPEIFKPDVTAPGVDILAGWTGANSPTELESDTRRVKYNIISGTSMSCPHVSGIAALLRQARPEWSPAAIKSALMTTAYNVDNSGDVIGDMSTSDASTPFARGAGHIDPNSAVDPGLVYDAGTEDYINFLCALGYTAKQVAVFGSSISCSKRAGATVGDHNYPAFSVVFTSNKAAVVTQRRVVRSVGSDAAAAYTAKVTAPDGVRVTVSPETLQFSPTEKTQEYVATFVQRTTGSVTEKYTFGSIEWSDGEHSVTSPIAITWPTSNVAEM</sequence>
<dbReference type="GO" id="GO:0004252">
    <property type="term" value="F:serine-type endopeptidase activity"/>
    <property type="evidence" value="ECO:0007669"/>
    <property type="project" value="InterPro"/>
</dbReference>
<evidence type="ECO:0000256" key="2">
    <source>
        <dbReference type="ARBA" id="ARBA00022670"/>
    </source>
</evidence>
<comment type="caution">
    <text evidence="6">Lacks conserved residue(s) required for the propagation of feature annotation.</text>
</comment>
<dbReference type="InterPro" id="IPR003137">
    <property type="entry name" value="PA_domain"/>
</dbReference>
<dbReference type="EMBL" id="LT934122">
    <property type="protein sequence ID" value="VAI61661.1"/>
    <property type="molecule type" value="Genomic_DNA"/>
</dbReference>
<evidence type="ECO:0000256" key="3">
    <source>
        <dbReference type="ARBA" id="ARBA00022729"/>
    </source>
</evidence>
<dbReference type="FunFam" id="3.50.30.30:FF:000005">
    <property type="entry name" value="subtilisin-like protease SBT1.5"/>
    <property type="match status" value="1"/>
</dbReference>
<accession>A0A9R1BEH2</accession>
<dbReference type="Pfam" id="PF02225">
    <property type="entry name" value="PA"/>
    <property type="match status" value="1"/>
</dbReference>
<keyword evidence="3" id="KW-0732">Signal</keyword>
<dbReference type="InterPro" id="IPR023828">
    <property type="entry name" value="Peptidase_S8_Ser-AS"/>
</dbReference>
<dbReference type="InterPro" id="IPR041469">
    <property type="entry name" value="Subtilisin-like_FN3"/>
</dbReference>
<dbReference type="PRINTS" id="PR00723">
    <property type="entry name" value="SUBTILISIN"/>
</dbReference>
<dbReference type="Gramene" id="TRITD6Bv1G197980.3">
    <property type="protein sequence ID" value="TRITD6Bv1G197980.3"/>
    <property type="gene ID" value="TRITD6Bv1G197980"/>
</dbReference>
<evidence type="ECO:0000313" key="10">
    <source>
        <dbReference type="EMBL" id="VAI61661.1"/>
    </source>
</evidence>
<evidence type="ECO:0000256" key="4">
    <source>
        <dbReference type="ARBA" id="ARBA00022801"/>
    </source>
</evidence>
<feature type="domain" description="Subtilisin-like protease fibronectin type-III" evidence="9">
    <location>
        <begin position="347"/>
        <end position="448"/>
    </location>
</feature>
<dbReference type="Gene3D" id="3.40.50.200">
    <property type="entry name" value="Peptidase S8/S53 domain"/>
    <property type="match status" value="1"/>
</dbReference>
<dbReference type="Pfam" id="PF00082">
    <property type="entry name" value="Peptidase_S8"/>
    <property type="match status" value="1"/>
</dbReference>
<evidence type="ECO:0000313" key="11">
    <source>
        <dbReference type="Proteomes" id="UP000324705"/>
    </source>
</evidence>
<keyword evidence="11" id="KW-1185">Reference proteome</keyword>
<evidence type="ECO:0000259" key="7">
    <source>
        <dbReference type="Pfam" id="PF00082"/>
    </source>
</evidence>
<keyword evidence="5" id="KW-0720">Serine protease</keyword>